<evidence type="ECO:0000313" key="1">
    <source>
        <dbReference type="EMBL" id="EER40721.1"/>
    </source>
</evidence>
<dbReference type="AlphaFoldDB" id="C6HFX0"/>
<dbReference type="Proteomes" id="UP000002624">
    <property type="component" value="Unassembled WGS sequence"/>
</dbReference>
<dbReference type="HOGENOM" id="CLU_1815254_0_0_1"/>
<dbReference type="OMA" id="TWHFENH"/>
<dbReference type="EMBL" id="GG692425">
    <property type="protein sequence ID" value="EER40721.1"/>
    <property type="molecule type" value="Genomic_DNA"/>
</dbReference>
<organism evidence="1 2">
    <name type="scientific">Ajellomyces capsulatus (strain H143)</name>
    <name type="common">Darling's disease fungus</name>
    <name type="synonym">Histoplasma capsulatum</name>
    <dbReference type="NCBI Taxonomy" id="544712"/>
    <lineage>
        <taxon>Eukaryota</taxon>
        <taxon>Fungi</taxon>
        <taxon>Dikarya</taxon>
        <taxon>Ascomycota</taxon>
        <taxon>Pezizomycotina</taxon>
        <taxon>Eurotiomycetes</taxon>
        <taxon>Eurotiomycetidae</taxon>
        <taxon>Onygenales</taxon>
        <taxon>Ajellomycetaceae</taxon>
        <taxon>Histoplasma</taxon>
    </lineage>
</organism>
<reference evidence="2" key="1">
    <citation type="submission" date="2009-05" db="EMBL/GenBank/DDBJ databases">
        <title>The genome sequence of Ajellomyces capsulatus strain H143.</title>
        <authorList>
            <person name="Champion M."/>
            <person name="Cuomo C.A."/>
            <person name="Ma L.-J."/>
            <person name="Henn M.R."/>
            <person name="Sil A."/>
            <person name="Goldman B."/>
            <person name="Young S.K."/>
            <person name="Kodira C.D."/>
            <person name="Zeng Q."/>
            <person name="Koehrsen M."/>
            <person name="Alvarado L."/>
            <person name="Berlin A.M."/>
            <person name="Borenstein D."/>
            <person name="Chen Z."/>
            <person name="Engels R."/>
            <person name="Freedman E."/>
            <person name="Gellesch M."/>
            <person name="Goldberg J."/>
            <person name="Griggs A."/>
            <person name="Gujja S."/>
            <person name="Heiman D.I."/>
            <person name="Hepburn T.A."/>
            <person name="Howarth C."/>
            <person name="Jen D."/>
            <person name="Larson L."/>
            <person name="Lewis B."/>
            <person name="Mehta T."/>
            <person name="Park D."/>
            <person name="Pearson M."/>
            <person name="Roberts A."/>
            <person name="Saif S."/>
            <person name="Shea T.D."/>
            <person name="Shenoy N."/>
            <person name="Sisk P."/>
            <person name="Stolte C."/>
            <person name="Sykes S."/>
            <person name="Walk T."/>
            <person name="White J."/>
            <person name="Yandava C."/>
            <person name="Klein B."/>
            <person name="McEwen J.G."/>
            <person name="Puccia R."/>
            <person name="Goldman G.H."/>
            <person name="Felipe M.S."/>
            <person name="Nino-Vega G."/>
            <person name="San-Blas G."/>
            <person name="Taylor J.W."/>
            <person name="Mendoza L."/>
            <person name="Galagan J.E."/>
            <person name="Nusbaum C."/>
            <person name="Birren B.W."/>
        </authorList>
    </citation>
    <scope>NUCLEOTIDE SEQUENCE [LARGE SCALE GENOMIC DNA]</scope>
    <source>
        <strain evidence="2">H143</strain>
    </source>
</reference>
<name>C6HFX0_AJECH</name>
<evidence type="ECO:0000313" key="2">
    <source>
        <dbReference type="Proteomes" id="UP000002624"/>
    </source>
</evidence>
<gene>
    <name evidence="1" type="ORF">HCDG_05310</name>
</gene>
<protein>
    <submittedName>
        <fullName evidence="1">Uncharacterized protein</fullName>
    </submittedName>
</protein>
<sequence length="146" mass="16456">MGDRSPEHERVGVNSIAGLHCIDRLGMEIIIQFWMRTWHFENHDDEKSRARDKMRIDLSGIVLLVMASDKCGLDNYMTCISPSSLLPLFIRRSGYGSTLLIMISATSSKMLYLASRSPTPFQQPYPGGFNFKNHYTQVGGVSLNIV</sequence>
<accession>C6HFX0</accession>
<dbReference type="VEuPathDB" id="FungiDB:HCDG_05310"/>
<proteinExistence type="predicted"/>